<dbReference type="InterPro" id="IPR002048">
    <property type="entry name" value="EF_hand_dom"/>
</dbReference>
<dbReference type="EMBL" id="CAJFCJ010000081">
    <property type="protein sequence ID" value="CAD5126775.1"/>
    <property type="molecule type" value="Genomic_DNA"/>
</dbReference>
<keyword evidence="3" id="KW-0106">Calcium</keyword>
<evidence type="ECO:0000256" key="2">
    <source>
        <dbReference type="ARBA" id="ARBA00022737"/>
    </source>
</evidence>
<evidence type="ECO:0000313" key="5">
    <source>
        <dbReference type="EMBL" id="CAD5126775.1"/>
    </source>
</evidence>
<proteinExistence type="predicted"/>
<organism evidence="5 6">
    <name type="scientific">Dimorphilus gyrociliatus</name>
    <dbReference type="NCBI Taxonomy" id="2664684"/>
    <lineage>
        <taxon>Eukaryota</taxon>
        <taxon>Metazoa</taxon>
        <taxon>Spiralia</taxon>
        <taxon>Lophotrochozoa</taxon>
        <taxon>Annelida</taxon>
        <taxon>Polychaeta</taxon>
        <taxon>Polychaeta incertae sedis</taxon>
        <taxon>Dinophilidae</taxon>
        <taxon>Dimorphilus</taxon>
    </lineage>
</organism>
<gene>
    <name evidence="5" type="ORF">DGYR_LOCUS14003</name>
</gene>
<comment type="caution">
    <text evidence="5">The sequence shown here is derived from an EMBL/GenBank/DDBJ whole genome shotgun (WGS) entry which is preliminary data.</text>
</comment>
<dbReference type="CDD" id="cd00051">
    <property type="entry name" value="EFh"/>
    <property type="match status" value="1"/>
</dbReference>
<sequence length="348" mass="39918">MLFKSGKKFSNSGFVLKAKFRNDNFKCNGNTRTKNEANTLKTISKHSCKELSTNNKSNTTTTENNDTQTNKQILCKRNKVNIEMDCNTKSFTIIAPWSRYKTRCTVNLSITKSNLEVEIEFLQFNLVKYGGLDTAMADILEFTQGDRNIQYSGVANQVGIGRKRIDIFTGQRVRPPKLRTTYYAPGPGDLNINYFEMTEGGGRNFKMIGLRTYGIKASQEELTQLFAYFDKDGSGSIKWDEFMESFRSEVSEARKSLIVAAFEKLDVNKNGVISVDDLKNRFDYRKDPKYMSGEWSANRVYKELLKIYDGEQSDGVVTLNEFMDYYTNLSNHIPDDSLFEMMMKNSFK</sequence>
<dbReference type="OrthoDB" id="444540at2759"/>
<dbReference type="PROSITE" id="PS50222">
    <property type="entry name" value="EF_HAND_2"/>
    <property type="match status" value="2"/>
</dbReference>
<dbReference type="Pfam" id="PF13202">
    <property type="entry name" value="EF-hand_5"/>
    <property type="match status" value="1"/>
</dbReference>
<keyword evidence="6" id="KW-1185">Reference proteome</keyword>
<protein>
    <submittedName>
        <fullName evidence="5">DgyrCDS14820</fullName>
    </submittedName>
</protein>
<dbReference type="InterPro" id="IPR018247">
    <property type="entry name" value="EF_Hand_1_Ca_BS"/>
</dbReference>
<dbReference type="PANTHER" id="PTHR34524">
    <property type="entry name" value="CALCYPHOSIN"/>
    <property type="match status" value="1"/>
</dbReference>
<feature type="domain" description="EF-hand" evidence="4">
    <location>
        <begin position="253"/>
        <end position="288"/>
    </location>
</feature>
<accession>A0A7I8WEZ4</accession>
<dbReference type="Pfam" id="PF13833">
    <property type="entry name" value="EF-hand_8"/>
    <property type="match status" value="1"/>
</dbReference>
<dbReference type="AlphaFoldDB" id="A0A7I8WEZ4"/>
<dbReference type="SUPFAM" id="SSF47473">
    <property type="entry name" value="EF-hand"/>
    <property type="match status" value="1"/>
</dbReference>
<keyword evidence="1" id="KW-0479">Metal-binding</keyword>
<dbReference type="InterPro" id="IPR051581">
    <property type="entry name" value="Ca-bind"/>
</dbReference>
<evidence type="ECO:0000256" key="3">
    <source>
        <dbReference type="ARBA" id="ARBA00022837"/>
    </source>
</evidence>
<evidence type="ECO:0000256" key="1">
    <source>
        <dbReference type="ARBA" id="ARBA00022723"/>
    </source>
</evidence>
<dbReference type="PANTHER" id="PTHR34524:SF15">
    <property type="entry name" value="EF-HAND DOMAIN-CONTAINING PROTEIN"/>
    <property type="match status" value="1"/>
</dbReference>
<dbReference type="Gene3D" id="1.10.238.10">
    <property type="entry name" value="EF-hand"/>
    <property type="match status" value="2"/>
</dbReference>
<dbReference type="SMART" id="SM00054">
    <property type="entry name" value="EFh"/>
    <property type="match status" value="3"/>
</dbReference>
<evidence type="ECO:0000259" key="4">
    <source>
        <dbReference type="PROSITE" id="PS50222"/>
    </source>
</evidence>
<dbReference type="PROSITE" id="PS00018">
    <property type="entry name" value="EF_HAND_1"/>
    <property type="match status" value="1"/>
</dbReference>
<dbReference type="GO" id="GO:0005509">
    <property type="term" value="F:calcium ion binding"/>
    <property type="evidence" value="ECO:0007669"/>
    <property type="project" value="InterPro"/>
</dbReference>
<reference evidence="5 6" key="1">
    <citation type="submission" date="2020-08" db="EMBL/GenBank/DDBJ databases">
        <authorList>
            <person name="Hejnol A."/>
        </authorList>
    </citation>
    <scope>NUCLEOTIDE SEQUENCE [LARGE SCALE GENOMIC DNA]</scope>
</reference>
<dbReference type="Proteomes" id="UP000549394">
    <property type="component" value="Unassembled WGS sequence"/>
</dbReference>
<keyword evidence="2" id="KW-0677">Repeat</keyword>
<name>A0A7I8WEZ4_9ANNE</name>
<feature type="domain" description="EF-hand" evidence="4">
    <location>
        <begin position="217"/>
        <end position="252"/>
    </location>
</feature>
<evidence type="ECO:0000313" key="6">
    <source>
        <dbReference type="Proteomes" id="UP000549394"/>
    </source>
</evidence>
<dbReference type="InterPro" id="IPR011992">
    <property type="entry name" value="EF-hand-dom_pair"/>
</dbReference>